<proteinExistence type="predicted"/>
<sequence>MGEIKVGEQSRVMWVAERRTLVGTPSQQALDEADDFIDRFWPDLKVS</sequence>
<evidence type="ECO:0000313" key="1">
    <source>
        <dbReference type="EMBL" id="MDP9850476.1"/>
    </source>
</evidence>
<organism evidence="1 2">
    <name type="scientific">Streptosporangium lutulentum</name>
    <dbReference type="NCBI Taxonomy" id="1461250"/>
    <lineage>
        <taxon>Bacteria</taxon>
        <taxon>Bacillati</taxon>
        <taxon>Actinomycetota</taxon>
        <taxon>Actinomycetes</taxon>
        <taxon>Streptosporangiales</taxon>
        <taxon>Streptosporangiaceae</taxon>
        <taxon>Streptosporangium</taxon>
    </lineage>
</organism>
<evidence type="ECO:0000313" key="2">
    <source>
        <dbReference type="Proteomes" id="UP001225356"/>
    </source>
</evidence>
<protein>
    <submittedName>
        <fullName evidence="1">Uncharacterized protein</fullName>
    </submittedName>
</protein>
<dbReference type="RefSeq" id="WP_307569534.1">
    <property type="nucleotide sequence ID" value="NZ_JAUSQU010000003.1"/>
</dbReference>
<comment type="caution">
    <text evidence="1">The sequence shown here is derived from an EMBL/GenBank/DDBJ whole genome shotgun (WGS) entry which is preliminary data.</text>
</comment>
<keyword evidence="2" id="KW-1185">Reference proteome</keyword>
<name>A0ABT9QVN8_9ACTN</name>
<accession>A0ABT9QVN8</accession>
<gene>
    <name evidence="1" type="ORF">J2853_009772</name>
</gene>
<dbReference type="EMBL" id="JAUSQU010000003">
    <property type="protein sequence ID" value="MDP9850476.1"/>
    <property type="molecule type" value="Genomic_DNA"/>
</dbReference>
<dbReference type="Proteomes" id="UP001225356">
    <property type="component" value="Unassembled WGS sequence"/>
</dbReference>
<reference evidence="1 2" key="1">
    <citation type="submission" date="2023-07" db="EMBL/GenBank/DDBJ databases">
        <title>Sequencing the genomes of 1000 actinobacteria strains.</title>
        <authorList>
            <person name="Klenk H.-P."/>
        </authorList>
    </citation>
    <scope>NUCLEOTIDE SEQUENCE [LARGE SCALE GENOMIC DNA]</scope>
    <source>
        <strain evidence="1 2">DSM 46740</strain>
    </source>
</reference>